<dbReference type="Gene3D" id="1.10.20.10">
    <property type="entry name" value="Histone, subunit A"/>
    <property type="match status" value="1"/>
</dbReference>
<feature type="compositionally biased region" description="Basic residues" evidence="3">
    <location>
        <begin position="316"/>
        <end position="327"/>
    </location>
</feature>
<dbReference type="EMBL" id="AZHD01000004">
    <property type="protein sequence ID" value="OAA64241.1"/>
    <property type="molecule type" value="Genomic_DNA"/>
</dbReference>
<protein>
    <submittedName>
        <fullName evidence="5">Cbf nf-y family transcription factor</fullName>
    </submittedName>
</protein>
<evidence type="ECO:0000259" key="4">
    <source>
        <dbReference type="Pfam" id="PF00808"/>
    </source>
</evidence>
<dbReference type="Pfam" id="PF00808">
    <property type="entry name" value="CBFD_NFYB_HMF"/>
    <property type="match status" value="1"/>
</dbReference>
<gene>
    <name evidence="5" type="ORF">SPI_02888</name>
</gene>
<dbReference type="AlphaFoldDB" id="A0A167WVT6"/>
<organism evidence="5 6">
    <name type="scientific">Niveomyces insectorum RCEF 264</name>
    <dbReference type="NCBI Taxonomy" id="1081102"/>
    <lineage>
        <taxon>Eukaryota</taxon>
        <taxon>Fungi</taxon>
        <taxon>Dikarya</taxon>
        <taxon>Ascomycota</taxon>
        <taxon>Pezizomycotina</taxon>
        <taxon>Sordariomycetes</taxon>
        <taxon>Hypocreomycetidae</taxon>
        <taxon>Hypocreales</taxon>
        <taxon>Cordycipitaceae</taxon>
        <taxon>Niveomyces</taxon>
    </lineage>
</organism>
<feature type="region of interest" description="Disordered" evidence="3">
    <location>
        <begin position="209"/>
        <end position="240"/>
    </location>
</feature>
<dbReference type="GO" id="GO:0046982">
    <property type="term" value="F:protein heterodimerization activity"/>
    <property type="evidence" value="ECO:0007669"/>
    <property type="project" value="InterPro"/>
</dbReference>
<dbReference type="InterPro" id="IPR050568">
    <property type="entry name" value="Transcr_DNA_Rep_Reg"/>
</dbReference>
<feature type="domain" description="Transcription factor CBF/NF-Y/archaeal histone" evidence="4">
    <location>
        <begin position="19"/>
        <end position="84"/>
    </location>
</feature>
<dbReference type="OrthoDB" id="636685at2759"/>
<dbReference type="InterPro" id="IPR003958">
    <property type="entry name" value="CBFA_NFYB_domain"/>
</dbReference>
<evidence type="ECO:0000256" key="1">
    <source>
        <dbReference type="ARBA" id="ARBA00004123"/>
    </source>
</evidence>
<dbReference type="STRING" id="1081102.A0A167WVT6"/>
<evidence type="ECO:0000313" key="6">
    <source>
        <dbReference type="Proteomes" id="UP000076874"/>
    </source>
</evidence>
<comment type="caution">
    <text evidence="5">The sequence shown here is derived from an EMBL/GenBank/DDBJ whole genome shotgun (WGS) entry which is preliminary data.</text>
</comment>
<accession>A0A167WVT6</accession>
<reference evidence="5 6" key="1">
    <citation type="journal article" date="2016" name="Genome Biol. Evol.">
        <title>Divergent and convergent evolution of fungal pathogenicity.</title>
        <authorList>
            <person name="Shang Y."/>
            <person name="Xiao G."/>
            <person name="Zheng P."/>
            <person name="Cen K."/>
            <person name="Zhan S."/>
            <person name="Wang C."/>
        </authorList>
    </citation>
    <scope>NUCLEOTIDE SEQUENCE [LARGE SCALE GENOMIC DNA]</scope>
    <source>
        <strain evidence="5 6">RCEF 264</strain>
    </source>
</reference>
<dbReference type="GO" id="GO:0008623">
    <property type="term" value="C:CHRAC"/>
    <property type="evidence" value="ECO:0007669"/>
    <property type="project" value="TreeGrafter"/>
</dbReference>
<name>A0A167WVT6_9HYPO</name>
<dbReference type="GO" id="GO:0006261">
    <property type="term" value="P:DNA-templated DNA replication"/>
    <property type="evidence" value="ECO:0007669"/>
    <property type="project" value="TreeGrafter"/>
</dbReference>
<dbReference type="InterPro" id="IPR009072">
    <property type="entry name" value="Histone-fold"/>
</dbReference>
<feature type="compositionally biased region" description="Low complexity" evidence="3">
    <location>
        <begin position="253"/>
        <end position="268"/>
    </location>
</feature>
<feature type="compositionally biased region" description="Low complexity" evidence="3">
    <location>
        <begin position="177"/>
        <end position="189"/>
    </location>
</feature>
<dbReference type="PANTHER" id="PTHR10252">
    <property type="entry name" value="HISTONE-LIKE TRANSCRIPTION FACTOR CCAAT-RELATED"/>
    <property type="match status" value="1"/>
</dbReference>
<feature type="region of interest" description="Disordered" evidence="3">
    <location>
        <begin position="253"/>
        <end position="348"/>
    </location>
</feature>
<dbReference type="PANTHER" id="PTHR10252:SF54">
    <property type="entry name" value="CHROMATIN ACCESSIBILITY COMPLEX PROTEIN 1"/>
    <property type="match status" value="1"/>
</dbReference>
<feature type="compositionally biased region" description="Gly residues" evidence="3">
    <location>
        <begin position="135"/>
        <end position="146"/>
    </location>
</feature>
<evidence type="ECO:0000256" key="3">
    <source>
        <dbReference type="SAM" id="MobiDB-lite"/>
    </source>
</evidence>
<dbReference type="CDD" id="cd23645">
    <property type="entry name" value="HFD_Dpb3-like"/>
    <property type="match status" value="1"/>
</dbReference>
<dbReference type="SUPFAM" id="SSF47113">
    <property type="entry name" value="Histone-fold"/>
    <property type="match status" value="1"/>
</dbReference>
<proteinExistence type="predicted"/>
<keyword evidence="2" id="KW-0539">Nucleus</keyword>
<dbReference type="Proteomes" id="UP000076874">
    <property type="component" value="Unassembled WGS sequence"/>
</dbReference>
<comment type="subcellular location">
    <subcellularLocation>
        <location evidence="1">Nucleus</location>
    </subcellularLocation>
</comment>
<evidence type="ECO:0000313" key="5">
    <source>
        <dbReference type="EMBL" id="OAA64241.1"/>
    </source>
</evidence>
<sequence length="348" mass="36415">MPYNTTAIPPRKEPTGQTQLPLSRVRKIISVDPDVAVCSNNAAFVITLATEIFVQYLAAEAQNMVKLDRKPRRNIQYKDLASAVRRVDRLEFLEDTVPTTVPYGKVKADAAATQARLRLGADAGDDGVGAGGAGGGGTAGGAGGAGSKSLASSSSSRPDRLSTGSGGPPPTAIASLTNGVTDSTNSSNSSRKKQQQLPFVIMDSVPSNTTTAEQQHDHYHSSGRPQGLPESGPGGGSGGVAAAAALAQAAAASGVQQQQQQPQQQQQQYGHNYHYQGGMMGSPADEPGPDAQLAQDMRRLHDGVPPALSPADGRSSHRYGQYHHPDHHNHGGPQRHPHHSGNVDMQNR</sequence>
<feature type="region of interest" description="Disordered" evidence="3">
    <location>
        <begin position="135"/>
        <end position="197"/>
    </location>
</feature>
<keyword evidence="6" id="KW-1185">Reference proteome</keyword>
<feature type="compositionally biased region" description="Low complexity" evidence="3">
    <location>
        <begin position="147"/>
        <end position="156"/>
    </location>
</feature>
<evidence type="ECO:0000256" key="2">
    <source>
        <dbReference type="ARBA" id="ARBA00023242"/>
    </source>
</evidence>